<sequence length="87" mass="9421">MTEEDTVTRLKQAAEAKRMAEQAAAKDFERAVVAALLEGLKPKTVADATGYSYETIRRIARANDVGRLREPTVTSRKKAEPGGISSA</sequence>
<organism evidence="1 2">
    <name type="scientific">Streptomyces bauhiniae</name>
    <dbReference type="NCBI Taxonomy" id="2340725"/>
    <lineage>
        <taxon>Bacteria</taxon>
        <taxon>Bacillati</taxon>
        <taxon>Actinomycetota</taxon>
        <taxon>Actinomycetes</taxon>
        <taxon>Kitasatosporales</taxon>
        <taxon>Streptomycetaceae</taxon>
        <taxon>Streptomyces</taxon>
    </lineage>
</organism>
<name>A0A7K3QR82_9ACTN</name>
<dbReference type="EMBL" id="JAAGMR010000145">
    <property type="protein sequence ID" value="NEB92407.1"/>
    <property type="molecule type" value="Genomic_DNA"/>
</dbReference>
<protein>
    <submittedName>
        <fullName evidence="1">Uncharacterized protein</fullName>
    </submittedName>
</protein>
<evidence type="ECO:0000313" key="1">
    <source>
        <dbReference type="EMBL" id="NEB92407.1"/>
    </source>
</evidence>
<dbReference type="RefSeq" id="WP_164188207.1">
    <property type="nucleotide sequence ID" value="NZ_JAAGMR010000145.1"/>
</dbReference>
<dbReference type="AlphaFoldDB" id="A0A7K3QR82"/>
<gene>
    <name evidence="1" type="ORF">G3I21_11870</name>
</gene>
<evidence type="ECO:0000313" key="2">
    <source>
        <dbReference type="Proteomes" id="UP000470520"/>
    </source>
</evidence>
<reference evidence="1 2" key="1">
    <citation type="submission" date="2020-01" db="EMBL/GenBank/DDBJ databases">
        <title>Insect and environment-associated Actinomycetes.</title>
        <authorList>
            <person name="Currrie C."/>
            <person name="Chevrette M."/>
            <person name="Carlson C."/>
            <person name="Stubbendieck R."/>
            <person name="Wendt-Pienkowski E."/>
        </authorList>
    </citation>
    <scope>NUCLEOTIDE SEQUENCE [LARGE SCALE GENOMIC DNA]</scope>
    <source>
        <strain evidence="1 2">SID7754</strain>
    </source>
</reference>
<accession>A0A7K3QR82</accession>
<proteinExistence type="predicted"/>
<comment type="caution">
    <text evidence="1">The sequence shown here is derived from an EMBL/GenBank/DDBJ whole genome shotgun (WGS) entry which is preliminary data.</text>
</comment>
<dbReference type="Proteomes" id="UP000470520">
    <property type="component" value="Unassembled WGS sequence"/>
</dbReference>